<dbReference type="SUPFAM" id="SSF56112">
    <property type="entry name" value="Protein kinase-like (PK-like)"/>
    <property type="match status" value="1"/>
</dbReference>
<dbReference type="InterPro" id="IPR000719">
    <property type="entry name" value="Prot_kinase_dom"/>
</dbReference>
<evidence type="ECO:0000256" key="8">
    <source>
        <dbReference type="ARBA" id="ARBA00047292"/>
    </source>
</evidence>
<evidence type="ECO:0000313" key="15">
    <source>
        <dbReference type="Proteomes" id="UP000282613"/>
    </source>
</evidence>
<sequence>MQHTSQLSDFTCIKTVGTGSFGRVCLAQHKHNRRHYAIKILQKAKIVKLKQVEHTLNEKKILSCINFPFIVALKTFFKDNSNLYMALEFINGGELFSLIRKEGKFREDTARFYGAQVVLALQYLHSMDIAYRDLKPENLLIDKHGYLKLTDFGFAKVVKGRTWTLCGTPEYLAPEIILSKGYSRAVDWWAVGVLIFEMIAGYPPFFADQALQVYEKIVAGKVRFPFFMSTDARALLTNLLQGDTTKRYGNMRNGVADIQSHVWFAGIDWVDILDRKVKPPYVPHVKDDSDASLFDDYPEEETADTTATVPKMLYEAEFADF</sequence>
<dbReference type="GO" id="GO:0005952">
    <property type="term" value="C:cAMP-dependent protein kinase complex"/>
    <property type="evidence" value="ECO:0007669"/>
    <property type="project" value="TreeGrafter"/>
</dbReference>
<evidence type="ECO:0000313" key="14">
    <source>
        <dbReference type="EMBL" id="VDK23443.1"/>
    </source>
</evidence>
<evidence type="ECO:0000259" key="13">
    <source>
        <dbReference type="PROSITE" id="PS51285"/>
    </source>
</evidence>
<feature type="domain" description="AGC-kinase C-terminal" evidence="13">
    <location>
        <begin position="265"/>
        <end position="321"/>
    </location>
</feature>
<dbReference type="OrthoDB" id="63267at2759"/>
<dbReference type="WBParaSite" id="TASK_0000166601-mRNA-1">
    <property type="protein sequence ID" value="TASK_0000166601-mRNA-1"/>
    <property type="gene ID" value="TASK_0000166601"/>
</dbReference>
<dbReference type="SMART" id="SM00220">
    <property type="entry name" value="S_TKc"/>
    <property type="match status" value="1"/>
</dbReference>
<reference evidence="16" key="1">
    <citation type="submission" date="2017-02" db="UniProtKB">
        <authorList>
            <consortium name="WormBaseParasite"/>
        </authorList>
    </citation>
    <scope>IDENTIFICATION</scope>
</reference>
<dbReference type="Pfam" id="PF00069">
    <property type="entry name" value="Pkinase"/>
    <property type="match status" value="1"/>
</dbReference>
<dbReference type="InterPro" id="IPR017441">
    <property type="entry name" value="Protein_kinase_ATP_BS"/>
</dbReference>
<dbReference type="EC" id="2.7.11.11" evidence="1"/>
<keyword evidence="5" id="KW-0418">Kinase</keyword>
<dbReference type="PROSITE" id="PS51285">
    <property type="entry name" value="AGC_KINASE_CTER"/>
    <property type="match status" value="1"/>
</dbReference>
<evidence type="ECO:0000259" key="12">
    <source>
        <dbReference type="PROSITE" id="PS50011"/>
    </source>
</evidence>
<dbReference type="SMART" id="SM00133">
    <property type="entry name" value="S_TK_X"/>
    <property type="match status" value="1"/>
</dbReference>
<evidence type="ECO:0000256" key="10">
    <source>
        <dbReference type="PROSITE-ProRule" id="PRU10141"/>
    </source>
</evidence>
<dbReference type="PANTHER" id="PTHR24353">
    <property type="entry name" value="CYCLIC NUCLEOTIDE-DEPENDENT PROTEIN KINASE"/>
    <property type="match status" value="1"/>
</dbReference>
<feature type="domain" description="Protein kinase" evidence="12">
    <location>
        <begin position="10"/>
        <end position="264"/>
    </location>
</feature>
<gene>
    <name evidence="14" type="ORF">TASK_LOCUS1667</name>
</gene>
<keyword evidence="4 10" id="KW-0547">Nucleotide-binding</keyword>
<dbReference type="Proteomes" id="UP000282613">
    <property type="component" value="Unassembled WGS sequence"/>
</dbReference>
<dbReference type="FunFam" id="3.30.200.20:FF:000005">
    <property type="entry name" value="cAMP-dependent protein kinase catalytic subunit"/>
    <property type="match status" value="1"/>
</dbReference>
<dbReference type="InterPro" id="IPR000961">
    <property type="entry name" value="AGC-kinase_C"/>
</dbReference>
<dbReference type="FunFam" id="1.10.510.10:FF:000005">
    <property type="entry name" value="cAMP-dependent protein kinase catalytic subunit alpha"/>
    <property type="match status" value="1"/>
</dbReference>
<evidence type="ECO:0000256" key="11">
    <source>
        <dbReference type="RuleBase" id="RU000304"/>
    </source>
</evidence>
<dbReference type="Gene3D" id="3.30.200.20">
    <property type="entry name" value="Phosphorylase Kinase, domain 1"/>
    <property type="match status" value="1"/>
</dbReference>
<evidence type="ECO:0000256" key="1">
    <source>
        <dbReference type="ARBA" id="ARBA00012444"/>
    </source>
</evidence>
<protein>
    <recommendedName>
        <fullName evidence="1">cAMP-dependent protein kinase</fullName>
        <ecNumber evidence="1">2.7.11.11</ecNumber>
    </recommendedName>
</protein>
<dbReference type="Gene3D" id="1.10.510.10">
    <property type="entry name" value="Transferase(Phosphotransferase) domain 1"/>
    <property type="match status" value="1"/>
</dbReference>
<evidence type="ECO:0000256" key="7">
    <source>
        <dbReference type="ARBA" id="ARBA00023149"/>
    </source>
</evidence>
<comment type="catalytic activity">
    <reaction evidence="9">
        <text>L-seryl-[protein] + ATP = O-phospho-L-seryl-[protein] + ADP + H(+)</text>
        <dbReference type="Rhea" id="RHEA:17989"/>
        <dbReference type="Rhea" id="RHEA-COMP:9863"/>
        <dbReference type="Rhea" id="RHEA-COMP:11604"/>
        <dbReference type="ChEBI" id="CHEBI:15378"/>
        <dbReference type="ChEBI" id="CHEBI:29999"/>
        <dbReference type="ChEBI" id="CHEBI:30616"/>
        <dbReference type="ChEBI" id="CHEBI:83421"/>
        <dbReference type="ChEBI" id="CHEBI:456216"/>
        <dbReference type="EC" id="2.7.11.11"/>
    </reaction>
</comment>
<dbReference type="AlphaFoldDB" id="A0A0R3VW72"/>
<keyword evidence="7" id="KW-0114">cAMP</keyword>
<dbReference type="EMBL" id="UYRS01000505">
    <property type="protein sequence ID" value="VDK23443.1"/>
    <property type="molecule type" value="Genomic_DNA"/>
</dbReference>
<feature type="binding site" evidence="10">
    <location>
        <position position="39"/>
    </location>
    <ligand>
        <name>ATP</name>
        <dbReference type="ChEBI" id="CHEBI:30616"/>
    </ligand>
</feature>
<evidence type="ECO:0000256" key="2">
    <source>
        <dbReference type="ARBA" id="ARBA00022527"/>
    </source>
</evidence>
<organism evidence="16">
    <name type="scientific">Taenia asiatica</name>
    <name type="common">Asian tapeworm</name>
    <dbReference type="NCBI Taxonomy" id="60517"/>
    <lineage>
        <taxon>Eukaryota</taxon>
        <taxon>Metazoa</taxon>
        <taxon>Spiralia</taxon>
        <taxon>Lophotrochozoa</taxon>
        <taxon>Platyhelminthes</taxon>
        <taxon>Cestoda</taxon>
        <taxon>Eucestoda</taxon>
        <taxon>Cyclophyllidea</taxon>
        <taxon>Taeniidae</taxon>
        <taxon>Taenia</taxon>
    </lineage>
</organism>
<keyword evidence="6 10" id="KW-0067">ATP-binding</keyword>
<evidence type="ECO:0000256" key="5">
    <source>
        <dbReference type="ARBA" id="ARBA00022777"/>
    </source>
</evidence>
<proteinExistence type="inferred from homology"/>
<reference evidence="14 15" key="2">
    <citation type="submission" date="2018-11" db="EMBL/GenBank/DDBJ databases">
        <authorList>
            <consortium name="Pathogen Informatics"/>
        </authorList>
    </citation>
    <scope>NUCLEOTIDE SEQUENCE [LARGE SCALE GENOMIC DNA]</scope>
</reference>
<dbReference type="GO" id="GO:0005634">
    <property type="term" value="C:nucleus"/>
    <property type="evidence" value="ECO:0007669"/>
    <property type="project" value="TreeGrafter"/>
</dbReference>
<evidence type="ECO:0000256" key="3">
    <source>
        <dbReference type="ARBA" id="ARBA00022679"/>
    </source>
</evidence>
<dbReference type="GO" id="GO:0004691">
    <property type="term" value="F:cAMP-dependent protein kinase activity"/>
    <property type="evidence" value="ECO:0007669"/>
    <property type="project" value="UniProtKB-EC"/>
</dbReference>
<dbReference type="PROSITE" id="PS50011">
    <property type="entry name" value="PROTEIN_KINASE_DOM"/>
    <property type="match status" value="1"/>
</dbReference>
<evidence type="ECO:0000256" key="9">
    <source>
        <dbReference type="ARBA" id="ARBA00047454"/>
    </source>
</evidence>
<keyword evidence="3" id="KW-0808">Transferase</keyword>
<evidence type="ECO:0000313" key="16">
    <source>
        <dbReference type="WBParaSite" id="TASK_0000166601-mRNA-1"/>
    </source>
</evidence>
<dbReference type="PROSITE" id="PS00108">
    <property type="entry name" value="PROTEIN_KINASE_ST"/>
    <property type="match status" value="1"/>
</dbReference>
<comment type="catalytic activity">
    <reaction evidence="8">
        <text>L-threonyl-[protein] + ATP = O-phospho-L-threonyl-[protein] + ADP + H(+)</text>
        <dbReference type="Rhea" id="RHEA:46608"/>
        <dbReference type="Rhea" id="RHEA-COMP:11060"/>
        <dbReference type="Rhea" id="RHEA-COMP:11605"/>
        <dbReference type="ChEBI" id="CHEBI:15378"/>
        <dbReference type="ChEBI" id="CHEBI:30013"/>
        <dbReference type="ChEBI" id="CHEBI:30616"/>
        <dbReference type="ChEBI" id="CHEBI:61977"/>
        <dbReference type="ChEBI" id="CHEBI:456216"/>
        <dbReference type="EC" id="2.7.11.11"/>
    </reaction>
</comment>
<keyword evidence="15" id="KW-1185">Reference proteome</keyword>
<dbReference type="STRING" id="60517.A0A0R3VW72"/>
<evidence type="ECO:0000256" key="4">
    <source>
        <dbReference type="ARBA" id="ARBA00022741"/>
    </source>
</evidence>
<accession>A0A0R3VW72</accession>
<dbReference type="GO" id="GO:0005829">
    <property type="term" value="C:cytosol"/>
    <property type="evidence" value="ECO:0007669"/>
    <property type="project" value="TreeGrafter"/>
</dbReference>
<name>A0A0R3VW72_TAEAS</name>
<dbReference type="InterPro" id="IPR011009">
    <property type="entry name" value="Kinase-like_dom_sf"/>
</dbReference>
<dbReference type="PROSITE" id="PS00107">
    <property type="entry name" value="PROTEIN_KINASE_ATP"/>
    <property type="match status" value="1"/>
</dbReference>
<comment type="similarity">
    <text evidence="11">Belongs to the protein kinase superfamily.</text>
</comment>
<keyword evidence="2 11" id="KW-0723">Serine/threonine-protein kinase</keyword>
<dbReference type="PANTHER" id="PTHR24353:SF153">
    <property type="entry name" value="CAMP-DEPENDENT PROTEIN KINASE CATALYTIC SUBUNIT 1"/>
    <property type="match status" value="1"/>
</dbReference>
<dbReference type="GO" id="GO:0005524">
    <property type="term" value="F:ATP binding"/>
    <property type="evidence" value="ECO:0007669"/>
    <property type="project" value="UniProtKB-UniRule"/>
</dbReference>
<evidence type="ECO:0000256" key="6">
    <source>
        <dbReference type="ARBA" id="ARBA00022840"/>
    </source>
</evidence>
<dbReference type="InterPro" id="IPR008271">
    <property type="entry name" value="Ser/Thr_kinase_AS"/>
</dbReference>